<feature type="compositionally biased region" description="Basic and acidic residues" evidence="1">
    <location>
        <begin position="1"/>
        <end position="10"/>
    </location>
</feature>
<proteinExistence type="predicted"/>
<gene>
    <name evidence="2" type="ORF">CRG98_042720</name>
</gene>
<dbReference type="AlphaFoldDB" id="A0A2I0HYW5"/>
<feature type="region of interest" description="Disordered" evidence="1">
    <location>
        <begin position="1"/>
        <end position="29"/>
    </location>
</feature>
<dbReference type="Proteomes" id="UP000233551">
    <property type="component" value="Unassembled WGS sequence"/>
</dbReference>
<evidence type="ECO:0000256" key="1">
    <source>
        <dbReference type="SAM" id="MobiDB-lite"/>
    </source>
</evidence>
<organism evidence="2 3">
    <name type="scientific">Punica granatum</name>
    <name type="common">Pomegranate</name>
    <dbReference type="NCBI Taxonomy" id="22663"/>
    <lineage>
        <taxon>Eukaryota</taxon>
        <taxon>Viridiplantae</taxon>
        <taxon>Streptophyta</taxon>
        <taxon>Embryophyta</taxon>
        <taxon>Tracheophyta</taxon>
        <taxon>Spermatophyta</taxon>
        <taxon>Magnoliopsida</taxon>
        <taxon>eudicotyledons</taxon>
        <taxon>Gunneridae</taxon>
        <taxon>Pentapetalae</taxon>
        <taxon>rosids</taxon>
        <taxon>malvids</taxon>
        <taxon>Myrtales</taxon>
        <taxon>Lythraceae</taxon>
        <taxon>Punica</taxon>
    </lineage>
</organism>
<evidence type="ECO:0000313" key="2">
    <source>
        <dbReference type="EMBL" id="PKI36878.1"/>
    </source>
</evidence>
<comment type="caution">
    <text evidence="2">The sequence shown here is derived from an EMBL/GenBank/DDBJ whole genome shotgun (WGS) entry which is preliminary data.</text>
</comment>
<protein>
    <submittedName>
        <fullName evidence="2">Uncharacterized protein</fullName>
    </submittedName>
</protein>
<keyword evidence="3" id="KW-1185">Reference proteome</keyword>
<name>A0A2I0HYW5_PUNGR</name>
<reference evidence="2 3" key="1">
    <citation type="submission" date="2017-11" db="EMBL/GenBank/DDBJ databases">
        <title>De-novo sequencing of pomegranate (Punica granatum L.) genome.</title>
        <authorList>
            <person name="Akparov Z."/>
            <person name="Amiraslanov A."/>
            <person name="Hajiyeva S."/>
            <person name="Abbasov M."/>
            <person name="Kaur K."/>
            <person name="Hamwieh A."/>
            <person name="Solovyev V."/>
            <person name="Salamov A."/>
            <person name="Braich B."/>
            <person name="Kosarev P."/>
            <person name="Mahmoud A."/>
            <person name="Hajiyev E."/>
            <person name="Babayeva S."/>
            <person name="Izzatullayeva V."/>
            <person name="Mammadov A."/>
            <person name="Mammadov A."/>
            <person name="Sharifova S."/>
            <person name="Ojaghi J."/>
            <person name="Eynullazada K."/>
            <person name="Bayramov B."/>
            <person name="Abdulazimova A."/>
            <person name="Shahmuradov I."/>
        </authorList>
    </citation>
    <scope>NUCLEOTIDE SEQUENCE [LARGE SCALE GENOMIC DNA]</scope>
    <source>
        <strain evidence="3">cv. AG2017</strain>
        <tissue evidence="2">Leaf</tissue>
    </source>
</reference>
<sequence length="180" mass="18978">MTRLDEESRRSSTQKGIQKENVIPDPSISDFEDEIDQRDTFGNSAWQPCEGRATILPPDSLMLVAQRLLPSPPKAGAAAAAAGGRGGGGGRAAAVAGRVGAGQEAGTTAGRGGVPGAVTGSRWRRKELYNSWSMVGGGAGGSTSRSTKRSLGEHADLLSRKLLVRRTRTMLQIEKFYLIV</sequence>
<evidence type="ECO:0000313" key="3">
    <source>
        <dbReference type="Proteomes" id="UP000233551"/>
    </source>
</evidence>
<dbReference type="EMBL" id="PGOL01004664">
    <property type="protein sequence ID" value="PKI36878.1"/>
    <property type="molecule type" value="Genomic_DNA"/>
</dbReference>
<accession>A0A2I0HYW5</accession>